<reference evidence="3" key="1">
    <citation type="submission" date="2021-02" db="EMBL/GenBank/DDBJ databases">
        <authorList>
            <person name="Han P."/>
        </authorList>
    </citation>
    <scope>NUCLEOTIDE SEQUENCE</scope>
    <source>
        <strain evidence="3">Candidatus Nitrosotenuis uzonensis 5A</strain>
    </source>
</reference>
<dbReference type="EMBL" id="CAJNAQ010000005">
    <property type="protein sequence ID" value="CAE6502227.1"/>
    <property type="molecule type" value="Genomic_DNA"/>
</dbReference>
<gene>
    <name evidence="3" type="ORF">NUZ5A_51254</name>
</gene>
<evidence type="ECO:0000313" key="4">
    <source>
        <dbReference type="Proteomes" id="UP000655759"/>
    </source>
</evidence>
<organism evidence="3 4">
    <name type="scientific">Candidatus Nitrosotenuis uzonensis</name>
    <dbReference type="NCBI Taxonomy" id="1407055"/>
    <lineage>
        <taxon>Archaea</taxon>
        <taxon>Nitrososphaerota</taxon>
        <taxon>Candidatus Nitrosotenuis</taxon>
    </lineage>
</organism>
<dbReference type="AlphaFoldDB" id="A0A812F2Z0"/>
<dbReference type="RefSeq" id="WP_205100710.1">
    <property type="nucleotide sequence ID" value="NZ_CAJNAQ010000005.1"/>
</dbReference>
<protein>
    <submittedName>
        <fullName evidence="3">Uncharacterized protein</fullName>
    </submittedName>
</protein>
<sequence length="189" mass="21008">MNKQSSIILSIAVISAISIGAFYSLNASEIQTVVIGQSLPDFPVEYLAEKTPYAIQGTVSDMISVPVQYDEVGIANVFTDVVIKVTKDLNQQYTDDRITVRIQGGQTDKYNFVYESSPTFTIGEKVFIFVAEKEPNSIYGDNYYVAGLQHGKYNLDEEGTAKNKDPNRNTSVKSLEETVKKAKEKSKRV</sequence>
<dbReference type="Proteomes" id="UP000655759">
    <property type="component" value="Unassembled WGS sequence"/>
</dbReference>
<name>A0A812F2Z0_9ARCH</name>
<evidence type="ECO:0000256" key="1">
    <source>
        <dbReference type="SAM" id="MobiDB-lite"/>
    </source>
</evidence>
<keyword evidence="2" id="KW-0472">Membrane</keyword>
<keyword evidence="2" id="KW-0812">Transmembrane</keyword>
<feature type="transmembrane region" description="Helical" evidence="2">
    <location>
        <begin position="7"/>
        <end position="25"/>
    </location>
</feature>
<feature type="compositionally biased region" description="Basic and acidic residues" evidence="1">
    <location>
        <begin position="157"/>
        <end position="167"/>
    </location>
</feature>
<feature type="region of interest" description="Disordered" evidence="1">
    <location>
        <begin position="157"/>
        <end position="189"/>
    </location>
</feature>
<evidence type="ECO:0000313" key="3">
    <source>
        <dbReference type="EMBL" id="CAE6502227.1"/>
    </source>
</evidence>
<evidence type="ECO:0000256" key="2">
    <source>
        <dbReference type="SAM" id="Phobius"/>
    </source>
</evidence>
<accession>A0A812F2Z0</accession>
<keyword evidence="2" id="KW-1133">Transmembrane helix</keyword>
<comment type="caution">
    <text evidence="3">The sequence shown here is derived from an EMBL/GenBank/DDBJ whole genome shotgun (WGS) entry which is preliminary data.</text>
</comment>
<proteinExistence type="predicted"/>